<keyword evidence="3" id="KW-1185">Reference proteome</keyword>
<name>A0ABD6E4I6_9EURY</name>
<reference evidence="2 3" key="1">
    <citation type="journal article" date="2019" name="Int. J. Syst. Evol. Microbiol.">
        <title>The Global Catalogue of Microorganisms (GCM) 10K type strain sequencing project: providing services to taxonomists for standard genome sequencing and annotation.</title>
        <authorList>
            <consortium name="The Broad Institute Genomics Platform"/>
            <consortium name="The Broad Institute Genome Sequencing Center for Infectious Disease"/>
            <person name="Wu L."/>
            <person name="Ma J."/>
        </authorList>
    </citation>
    <scope>NUCLEOTIDE SEQUENCE [LARGE SCALE GENOMIC DNA]</scope>
    <source>
        <strain evidence="2 3">CGMCC 1.10387</strain>
    </source>
</reference>
<feature type="transmembrane region" description="Helical" evidence="1">
    <location>
        <begin position="124"/>
        <end position="142"/>
    </location>
</feature>
<keyword evidence="1" id="KW-0812">Transmembrane</keyword>
<gene>
    <name evidence="2" type="ORF">ACFSAS_18590</name>
</gene>
<dbReference type="RefSeq" id="WP_256309349.1">
    <property type="nucleotide sequence ID" value="NZ_JANHAW010000008.1"/>
</dbReference>
<proteinExistence type="predicted"/>
<dbReference type="EMBL" id="JBHUDP010000017">
    <property type="protein sequence ID" value="MFD1687594.1"/>
    <property type="molecule type" value="Genomic_DNA"/>
</dbReference>
<comment type="caution">
    <text evidence="2">The sequence shown here is derived from an EMBL/GenBank/DDBJ whole genome shotgun (WGS) entry which is preliminary data.</text>
</comment>
<keyword evidence="1" id="KW-1133">Transmembrane helix</keyword>
<evidence type="ECO:0000256" key="1">
    <source>
        <dbReference type="SAM" id="Phobius"/>
    </source>
</evidence>
<dbReference type="Proteomes" id="UP001597092">
    <property type="component" value="Unassembled WGS sequence"/>
</dbReference>
<evidence type="ECO:0000313" key="3">
    <source>
        <dbReference type="Proteomes" id="UP001597092"/>
    </source>
</evidence>
<organism evidence="2 3">
    <name type="scientific">Halobellus litoreus</name>
    <dbReference type="NCBI Taxonomy" id="755310"/>
    <lineage>
        <taxon>Archaea</taxon>
        <taxon>Methanobacteriati</taxon>
        <taxon>Methanobacteriota</taxon>
        <taxon>Stenosarchaea group</taxon>
        <taxon>Halobacteria</taxon>
        <taxon>Halobacteriales</taxon>
        <taxon>Haloferacaceae</taxon>
        <taxon>Halobellus</taxon>
    </lineage>
</organism>
<accession>A0ABD6E4I6</accession>
<keyword evidence="1" id="KW-0472">Membrane</keyword>
<dbReference type="AlphaFoldDB" id="A0ABD6E4I6"/>
<protein>
    <submittedName>
        <fullName evidence="2">Uncharacterized protein</fullName>
    </submittedName>
</protein>
<sequence>MPRTVSARLEDDLEKRYNAAEDASAETNKSAFLRSVVDDGLDAKERDVLDAVGASDELRAAVERRREENEPLDDAVRRFLRDGVSMTGGRGPRTARDRLLTAIGGATISGAAVVSVLFGGVVGGVVAIALFALVFAFGDALGDGVGRFQAWAASLLADEAERNRAR</sequence>
<evidence type="ECO:0000313" key="2">
    <source>
        <dbReference type="EMBL" id="MFD1687594.1"/>
    </source>
</evidence>